<evidence type="ECO:0000313" key="1">
    <source>
        <dbReference type="EMBL" id="EON76341.1"/>
    </source>
</evidence>
<organism evidence="1 2">
    <name type="scientific">Lunatimonas lonarensis</name>
    <dbReference type="NCBI Taxonomy" id="1232681"/>
    <lineage>
        <taxon>Bacteria</taxon>
        <taxon>Pseudomonadati</taxon>
        <taxon>Bacteroidota</taxon>
        <taxon>Cytophagia</taxon>
        <taxon>Cytophagales</taxon>
        <taxon>Cyclobacteriaceae</taxon>
    </lineage>
</organism>
<dbReference type="STRING" id="1232681.ADIS_3469"/>
<proteinExistence type="predicted"/>
<dbReference type="Proteomes" id="UP000013909">
    <property type="component" value="Unassembled WGS sequence"/>
</dbReference>
<sequence length="189" mass="21048">MLLGCYRPAVCQSVYDLEFITRSTASIFTGEGKDFSPQAEAYAISPGAQSEEGFMAVPQWFNLGYGTGGFYISYWNTHLKALFKPLTEAGNSSGLYIGLYNTLRGLDEKDLAGDFGVRGTFFLNNLEDKFNVYGKGELALVNFGDDDLRYFLPRVGIGVRWRFLYAEAGTGPNPLHAGICWQWSSKKNR</sequence>
<name>R7ZQD5_9BACT</name>
<comment type="caution">
    <text evidence="1">The sequence shown here is derived from an EMBL/GenBank/DDBJ whole genome shotgun (WGS) entry which is preliminary data.</text>
</comment>
<keyword evidence="2" id="KW-1185">Reference proteome</keyword>
<gene>
    <name evidence="1" type="ORF">ADIS_3469</name>
</gene>
<accession>R7ZQD5</accession>
<protein>
    <submittedName>
        <fullName evidence="1">Uncharacterized protein</fullName>
    </submittedName>
</protein>
<dbReference type="AlphaFoldDB" id="R7ZQD5"/>
<dbReference type="EMBL" id="AQHR01000088">
    <property type="protein sequence ID" value="EON76341.1"/>
    <property type="molecule type" value="Genomic_DNA"/>
</dbReference>
<evidence type="ECO:0000313" key="2">
    <source>
        <dbReference type="Proteomes" id="UP000013909"/>
    </source>
</evidence>
<reference evidence="1 2" key="1">
    <citation type="submission" date="2013-02" db="EMBL/GenBank/DDBJ databases">
        <title>A novel strain isolated from Lonar lake, Maharashtra, India.</title>
        <authorList>
            <person name="Singh A."/>
        </authorList>
    </citation>
    <scope>NUCLEOTIDE SEQUENCE [LARGE SCALE GENOMIC DNA]</scope>
    <source>
        <strain evidence="1 2">AK24</strain>
    </source>
</reference>